<gene>
    <name evidence="1" type="ORF">KUTeg_023905</name>
</gene>
<reference evidence="1 2" key="1">
    <citation type="submission" date="2022-12" db="EMBL/GenBank/DDBJ databases">
        <title>Chromosome-level genome of Tegillarca granosa.</title>
        <authorList>
            <person name="Kim J."/>
        </authorList>
    </citation>
    <scope>NUCLEOTIDE SEQUENCE [LARGE SCALE GENOMIC DNA]</scope>
    <source>
        <strain evidence="1">Teg-2019</strain>
        <tissue evidence="1">Adductor muscle</tissue>
    </source>
</reference>
<comment type="caution">
    <text evidence="1">The sequence shown here is derived from an EMBL/GenBank/DDBJ whole genome shotgun (WGS) entry which is preliminary data.</text>
</comment>
<dbReference type="EMBL" id="JARBDR010000923">
    <property type="protein sequence ID" value="KAJ8297374.1"/>
    <property type="molecule type" value="Genomic_DNA"/>
</dbReference>
<dbReference type="Proteomes" id="UP001217089">
    <property type="component" value="Unassembled WGS sequence"/>
</dbReference>
<keyword evidence="2" id="KW-1185">Reference proteome</keyword>
<evidence type="ECO:0000313" key="1">
    <source>
        <dbReference type="EMBL" id="KAJ8297374.1"/>
    </source>
</evidence>
<accession>A0ABQ9E026</accession>
<protein>
    <submittedName>
        <fullName evidence="1">Uncharacterized protein</fullName>
    </submittedName>
</protein>
<organism evidence="1 2">
    <name type="scientific">Tegillarca granosa</name>
    <name type="common">Malaysian cockle</name>
    <name type="synonym">Anadara granosa</name>
    <dbReference type="NCBI Taxonomy" id="220873"/>
    <lineage>
        <taxon>Eukaryota</taxon>
        <taxon>Metazoa</taxon>
        <taxon>Spiralia</taxon>
        <taxon>Lophotrochozoa</taxon>
        <taxon>Mollusca</taxon>
        <taxon>Bivalvia</taxon>
        <taxon>Autobranchia</taxon>
        <taxon>Pteriomorphia</taxon>
        <taxon>Arcoida</taxon>
        <taxon>Arcoidea</taxon>
        <taxon>Arcidae</taxon>
        <taxon>Tegillarca</taxon>
    </lineage>
</organism>
<name>A0ABQ9E026_TEGGR</name>
<sequence>MVGVGKALIKVYEQQVAGGISYTRASSKPNTDKDIKDFIELMLPENIFTSTPGRIHNAFPDFEFKLYPKVVVKGFKARMEKHRKNWYR</sequence>
<proteinExistence type="predicted"/>
<evidence type="ECO:0000313" key="2">
    <source>
        <dbReference type="Proteomes" id="UP001217089"/>
    </source>
</evidence>